<dbReference type="Gene3D" id="3.30.110.70">
    <property type="entry name" value="Hypothetical protein apc22750. Chain B"/>
    <property type="match status" value="1"/>
</dbReference>
<keyword evidence="2" id="KW-1185">Reference proteome</keyword>
<protein>
    <recommendedName>
        <fullName evidence="3">Heavy metal-binding domain-containing protein</fullName>
    </recommendedName>
</protein>
<evidence type="ECO:0000313" key="1">
    <source>
        <dbReference type="EMBL" id="KRL27439.1"/>
    </source>
</evidence>
<dbReference type="RefSeq" id="WP_057751881.1">
    <property type="nucleotide sequence ID" value="NZ_AZER01000016.1"/>
</dbReference>
<reference evidence="1 2" key="1">
    <citation type="journal article" date="2015" name="Genome Announc.">
        <title>Expanding the biotechnology potential of lactobacilli through comparative genomics of 213 strains and associated genera.</title>
        <authorList>
            <person name="Sun Z."/>
            <person name="Harris H.M."/>
            <person name="McCann A."/>
            <person name="Guo C."/>
            <person name="Argimon S."/>
            <person name="Zhang W."/>
            <person name="Yang X."/>
            <person name="Jeffery I.B."/>
            <person name="Cooney J.C."/>
            <person name="Kagawa T.F."/>
            <person name="Liu W."/>
            <person name="Song Y."/>
            <person name="Salvetti E."/>
            <person name="Wrobel A."/>
            <person name="Rasinkangas P."/>
            <person name="Parkhill J."/>
            <person name="Rea M.C."/>
            <person name="O'Sullivan O."/>
            <person name="Ritari J."/>
            <person name="Douillard F.P."/>
            <person name="Paul Ross R."/>
            <person name="Yang R."/>
            <person name="Briner A.E."/>
            <person name="Felis G.E."/>
            <person name="de Vos W.M."/>
            <person name="Barrangou R."/>
            <person name="Klaenhammer T.R."/>
            <person name="Caufield P.W."/>
            <person name="Cui Y."/>
            <person name="Zhang H."/>
            <person name="O'Toole P.W."/>
        </authorList>
    </citation>
    <scope>NUCLEOTIDE SEQUENCE [LARGE SCALE GENOMIC DNA]</scope>
    <source>
        <strain evidence="1 2">DSM 13145</strain>
    </source>
</reference>
<dbReference type="STRING" id="1423746.FD27_GL001199"/>
<evidence type="ECO:0000313" key="2">
    <source>
        <dbReference type="Proteomes" id="UP000051445"/>
    </source>
</evidence>
<accession>A0A0R1P513</accession>
<name>A0A0R1P513_9LACO</name>
<proteinExistence type="predicted"/>
<gene>
    <name evidence="1" type="ORF">FD27_GL001199</name>
</gene>
<evidence type="ECO:0008006" key="3">
    <source>
        <dbReference type="Google" id="ProtNLM"/>
    </source>
</evidence>
<dbReference type="PATRIC" id="fig|1423746.3.peg.1218"/>
<dbReference type="AlphaFoldDB" id="A0A0R1P513"/>
<dbReference type="Proteomes" id="UP000051445">
    <property type="component" value="Unassembled WGS sequence"/>
</dbReference>
<comment type="caution">
    <text evidence="1">The sequence shown here is derived from an EMBL/GenBank/DDBJ whole genome shotgun (WGS) entry which is preliminary data.</text>
</comment>
<dbReference type="InterPro" id="IPR035439">
    <property type="entry name" value="UPF0145_dom_sf"/>
</dbReference>
<dbReference type="OrthoDB" id="2247685at2"/>
<sequence length="94" mass="10497">MFLSTEAFPQAHKVLGIVNATAHLMLPSDSIDAFESMDQLFDEVREKLKERANSKHADGVVNIRFTTNVANVQVAPKFLVLTGYGTMIQFLKKD</sequence>
<dbReference type="SUPFAM" id="SSF117782">
    <property type="entry name" value="YbjQ-like"/>
    <property type="match status" value="1"/>
</dbReference>
<dbReference type="EMBL" id="AZER01000016">
    <property type="protein sequence ID" value="KRL27439.1"/>
    <property type="molecule type" value="Genomic_DNA"/>
</dbReference>
<organism evidence="1 2">
    <name type="scientific">Limosilactobacillus frumenti DSM 13145</name>
    <dbReference type="NCBI Taxonomy" id="1423746"/>
    <lineage>
        <taxon>Bacteria</taxon>
        <taxon>Bacillati</taxon>
        <taxon>Bacillota</taxon>
        <taxon>Bacilli</taxon>
        <taxon>Lactobacillales</taxon>
        <taxon>Lactobacillaceae</taxon>
        <taxon>Limosilactobacillus</taxon>
    </lineage>
</organism>